<dbReference type="EMBL" id="KN822014">
    <property type="protein sequence ID" value="KIM66959.1"/>
    <property type="molecule type" value="Genomic_DNA"/>
</dbReference>
<reference evidence="3" key="2">
    <citation type="submission" date="2015-01" db="EMBL/GenBank/DDBJ databases">
        <title>Evolutionary Origins and Diversification of the Mycorrhizal Mutualists.</title>
        <authorList>
            <consortium name="DOE Joint Genome Institute"/>
            <consortium name="Mycorrhizal Genomics Consortium"/>
            <person name="Kohler A."/>
            <person name="Kuo A."/>
            <person name="Nagy L.G."/>
            <person name="Floudas D."/>
            <person name="Copeland A."/>
            <person name="Barry K.W."/>
            <person name="Cichocki N."/>
            <person name="Veneault-Fourrey C."/>
            <person name="LaButti K."/>
            <person name="Lindquist E.A."/>
            <person name="Lipzen A."/>
            <person name="Lundell T."/>
            <person name="Morin E."/>
            <person name="Murat C."/>
            <person name="Riley R."/>
            <person name="Ohm R."/>
            <person name="Sun H."/>
            <person name="Tunlid A."/>
            <person name="Henrissat B."/>
            <person name="Grigoriev I.V."/>
            <person name="Hibbett D.S."/>
            <person name="Martin F."/>
        </authorList>
    </citation>
    <scope>NUCLEOTIDE SEQUENCE [LARGE SCALE GENOMIC DNA]</scope>
    <source>
        <strain evidence="3">Foug A</strain>
    </source>
</reference>
<evidence type="ECO:0000313" key="2">
    <source>
        <dbReference type="EMBL" id="KIM66959.1"/>
    </source>
</evidence>
<dbReference type="OrthoDB" id="2146436at2759"/>
<reference evidence="2 3" key="1">
    <citation type="submission" date="2014-04" db="EMBL/GenBank/DDBJ databases">
        <authorList>
            <consortium name="DOE Joint Genome Institute"/>
            <person name="Kuo A."/>
            <person name="Kohler A."/>
            <person name="Nagy L.G."/>
            <person name="Floudas D."/>
            <person name="Copeland A."/>
            <person name="Barry K.W."/>
            <person name="Cichocki N."/>
            <person name="Veneault-Fourrey C."/>
            <person name="LaButti K."/>
            <person name="Lindquist E.A."/>
            <person name="Lipzen A."/>
            <person name="Lundell T."/>
            <person name="Morin E."/>
            <person name="Murat C."/>
            <person name="Sun H."/>
            <person name="Tunlid A."/>
            <person name="Henrissat B."/>
            <person name="Grigoriev I.V."/>
            <person name="Hibbett D.S."/>
            <person name="Martin F."/>
            <person name="Nordberg H.P."/>
            <person name="Cantor M.N."/>
            <person name="Hua S.X."/>
        </authorList>
    </citation>
    <scope>NUCLEOTIDE SEQUENCE [LARGE SCALE GENOMIC DNA]</scope>
    <source>
        <strain evidence="2 3">Foug A</strain>
    </source>
</reference>
<dbReference type="STRING" id="1036808.A0A0C3EF65"/>
<evidence type="ECO:0000259" key="1">
    <source>
        <dbReference type="Pfam" id="PF20238"/>
    </source>
</evidence>
<organism evidence="2 3">
    <name type="scientific">Scleroderma citrinum Foug A</name>
    <dbReference type="NCBI Taxonomy" id="1036808"/>
    <lineage>
        <taxon>Eukaryota</taxon>
        <taxon>Fungi</taxon>
        <taxon>Dikarya</taxon>
        <taxon>Basidiomycota</taxon>
        <taxon>Agaricomycotina</taxon>
        <taxon>Agaricomycetes</taxon>
        <taxon>Agaricomycetidae</taxon>
        <taxon>Boletales</taxon>
        <taxon>Sclerodermatineae</taxon>
        <taxon>Sclerodermataceae</taxon>
        <taxon>Scleroderma</taxon>
    </lineage>
</organism>
<dbReference type="InParanoid" id="A0A0C3EF65"/>
<sequence>MAVEFFQQNGKGQYYFPIDLTTIGLSGIQDGTNLTIQVISEGGDGNLYQCADRTLSANVTVPSSLTSVSA</sequence>
<name>A0A0C3EF65_9AGAM</name>
<protein>
    <recommendedName>
        <fullName evidence="1">Copper acquisition factor BIM1-like domain-containing protein</fullName>
    </recommendedName>
</protein>
<dbReference type="Proteomes" id="UP000053989">
    <property type="component" value="Unassembled WGS sequence"/>
</dbReference>
<gene>
    <name evidence="2" type="ORF">SCLCIDRAFT_1210415</name>
</gene>
<keyword evidence="3" id="KW-1185">Reference proteome</keyword>
<dbReference type="HOGENOM" id="CLU_2759270_0_0_1"/>
<proteinExistence type="predicted"/>
<accession>A0A0C3EF65</accession>
<dbReference type="InterPro" id="IPR046530">
    <property type="entry name" value="BIM1-like_dom"/>
</dbReference>
<dbReference type="AlphaFoldDB" id="A0A0C3EF65"/>
<feature type="domain" description="Copper acquisition factor BIM1-like" evidence="1">
    <location>
        <begin position="4"/>
        <end position="60"/>
    </location>
</feature>
<dbReference type="Pfam" id="PF20238">
    <property type="entry name" value="BIM1-like_dom"/>
    <property type="match status" value="1"/>
</dbReference>
<evidence type="ECO:0000313" key="3">
    <source>
        <dbReference type="Proteomes" id="UP000053989"/>
    </source>
</evidence>